<comment type="caution">
    <text evidence="1">The sequence shown here is derived from an EMBL/GenBank/DDBJ whole genome shotgun (WGS) entry which is preliminary data.</text>
</comment>
<proteinExistence type="predicted"/>
<organism evidence="1 2">
    <name type="scientific">Staurois parvus</name>
    <dbReference type="NCBI Taxonomy" id="386267"/>
    <lineage>
        <taxon>Eukaryota</taxon>
        <taxon>Metazoa</taxon>
        <taxon>Chordata</taxon>
        <taxon>Craniata</taxon>
        <taxon>Vertebrata</taxon>
        <taxon>Euteleostomi</taxon>
        <taxon>Amphibia</taxon>
        <taxon>Batrachia</taxon>
        <taxon>Anura</taxon>
        <taxon>Neobatrachia</taxon>
        <taxon>Ranoidea</taxon>
        <taxon>Ranidae</taxon>
        <taxon>Staurois</taxon>
    </lineage>
</organism>
<accession>A0ABN9FCF4</accession>
<evidence type="ECO:0000313" key="2">
    <source>
        <dbReference type="Proteomes" id="UP001162483"/>
    </source>
</evidence>
<gene>
    <name evidence="1" type="ORF">SPARVUS_LOCUS11765396</name>
</gene>
<keyword evidence="2" id="KW-1185">Reference proteome</keyword>
<reference evidence="1" key="1">
    <citation type="submission" date="2023-05" db="EMBL/GenBank/DDBJ databases">
        <authorList>
            <person name="Stuckert A."/>
        </authorList>
    </citation>
    <scope>NUCLEOTIDE SEQUENCE</scope>
</reference>
<evidence type="ECO:0000313" key="1">
    <source>
        <dbReference type="EMBL" id="CAI9594672.1"/>
    </source>
</evidence>
<name>A0ABN9FCF4_9NEOB</name>
<protein>
    <submittedName>
        <fullName evidence="1">Uncharacterized protein</fullName>
    </submittedName>
</protein>
<dbReference type="EMBL" id="CATNWA010016692">
    <property type="protein sequence ID" value="CAI9594672.1"/>
    <property type="molecule type" value="Genomic_DNA"/>
</dbReference>
<sequence>SAPAHCFVWLCIAEPYKAVYVELKAHTAQHIVNPLIAPHLNPFLPSAINTVSVLFISTDQCIGATGDVSDIKSVLPSVRMPAAVPQSRYKLLIATITSKKKNSSIYCHL</sequence>
<feature type="non-terminal residue" evidence="1">
    <location>
        <position position="1"/>
    </location>
</feature>
<dbReference type="Proteomes" id="UP001162483">
    <property type="component" value="Unassembled WGS sequence"/>
</dbReference>